<name>A0A552UFY4_9SPHN</name>
<gene>
    <name evidence="1" type="ORF">FMM06_02730</name>
</gene>
<comment type="caution">
    <text evidence="1">The sequence shown here is derived from an EMBL/GenBank/DDBJ whole genome shotgun (WGS) entry which is preliminary data.</text>
</comment>
<dbReference type="Proteomes" id="UP000317894">
    <property type="component" value="Unassembled WGS sequence"/>
</dbReference>
<reference evidence="1 2" key="1">
    <citation type="submission" date="2019-07" db="EMBL/GenBank/DDBJ databases">
        <title>Novel species isolated from glacier.</title>
        <authorList>
            <person name="Liu Q."/>
            <person name="Xin Y.-H."/>
        </authorList>
    </citation>
    <scope>NUCLEOTIDE SEQUENCE [LARGE SCALE GENOMIC DNA]</scope>
    <source>
        <strain evidence="1 2">LB1R16</strain>
    </source>
</reference>
<dbReference type="PANTHER" id="PTHR47623:SF1">
    <property type="entry name" value="OS09G0287300 PROTEIN"/>
    <property type="match status" value="1"/>
</dbReference>
<dbReference type="InterPro" id="IPR013078">
    <property type="entry name" value="His_Pase_superF_clade-1"/>
</dbReference>
<dbReference type="CDD" id="cd07067">
    <property type="entry name" value="HP_PGM_like"/>
    <property type="match status" value="1"/>
</dbReference>
<organism evidence="1 2">
    <name type="scientific">Glacieibacterium frigidum</name>
    <dbReference type="NCBI Taxonomy" id="2593303"/>
    <lineage>
        <taxon>Bacteria</taxon>
        <taxon>Pseudomonadati</taxon>
        <taxon>Pseudomonadota</taxon>
        <taxon>Alphaproteobacteria</taxon>
        <taxon>Sphingomonadales</taxon>
        <taxon>Sphingosinicellaceae</taxon>
        <taxon>Glacieibacterium</taxon>
    </lineage>
</organism>
<dbReference type="RefSeq" id="WP_143554678.1">
    <property type="nucleotide sequence ID" value="NZ_VJWA01000001.1"/>
</dbReference>
<dbReference type="OrthoDB" id="9810154at2"/>
<dbReference type="Pfam" id="PF00300">
    <property type="entry name" value="His_Phos_1"/>
    <property type="match status" value="1"/>
</dbReference>
<dbReference type="EMBL" id="VJWA01000001">
    <property type="protein sequence ID" value="TRW17133.1"/>
    <property type="molecule type" value="Genomic_DNA"/>
</dbReference>
<evidence type="ECO:0000313" key="2">
    <source>
        <dbReference type="Proteomes" id="UP000317894"/>
    </source>
</evidence>
<accession>A0A552UFY4</accession>
<dbReference type="SMART" id="SM00855">
    <property type="entry name" value="PGAM"/>
    <property type="match status" value="1"/>
</dbReference>
<dbReference type="Gene3D" id="3.40.50.1240">
    <property type="entry name" value="Phosphoglycerate mutase-like"/>
    <property type="match status" value="1"/>
</dbReference>
<dbReference type="SUPFAM" id="SSF53254">
    <property type="entry name" value="Phosphoglycerate mutase-like"/>
    <property type="match status" value="1"/>
</dbReference>
<dbReference type="InterPro" id="IPR029033">
    <property type="entry name" value="His_PPase_superfam"/>
</dbReference>
<sequence>MKTLTLLRHAKSSWDDTVERDFDRPVNGRGRRAAARIGRWIGDERLSFDHVVASPAVRVRQTIEGVEDGLGSMLQPLWDTRIYLSSAATLMLLAQQFSDAKDDALLVGHNPGCEDLLLMLVPPGSGPLRDEAEIKYPTATLARIELDIARWADLDDNKGRLSHFIRPRDLDPTLGPDD</sequence>
<dbReference type="PANTHER" id="PTHR47623">
    <property type="entry name" value="OS09G0287300 PROTEIN"/>
    <property type="match status" value="1"/>
</dbReference>
<proteinExistence type="predicted"/>
<evidence type="ECO:0000313" key="1">
    <source>
        <dbReference type="EMBL" id="TRW17133.1"/>
    </source>
</evidence>
<dbReference type="AlphaFoldDB" id="A0A552UFY4"/>
<protein>
    <submittedName>
        <fullName evidence="1">Histidine phosphatase family protein</fullName>
    </submittedName>
</protein>
<keyword evidence="2" id="KW-1185">Reference proteome</keyword>